<protein>
    <submittedName>
        <fullName evidence="2">Uncharacterized protein</fullName>
    </submittedName>
</protein>
<comment type="caution">
    <text evidence="2">The sequence shown here is derived from an EMBL/GenBank/DDBJ whole genome shotgun (WGS) entry which is preliminary data.</text>
</comment>
<keyword evidence="3" id="KW-1185">Reference proteome</keyword>
<reference evidence="2" key="2">
    <citation type="submission" date="2021-01" db="EMBL/GenBank/DDBJ databases">
        <authorList>
            <person name="Schikora-Tamarit M.A."/>
        </authorList>
    </citation>
    <scope>NUCLEOTIDE SEQUENCE</scope>
    <source>
        <strain evidence="2">CBS2887</strain>
    </source>
</reference>
<gene>
    <name evidence="2" type="ORF">WICPIJ_001815</name>
</gene>
<evidence type="ECO:0000256" key="1">
    <source>
        <dbReference type="SAM" id="MobiDB-lite"/>
    </source>
</evidence>
<evidence type="ECO:0000313" key="2">
    <source>
        <dbReference type="EMBL" id="KAH3687220.1"/>
    </source>
</evidence>
<sequence>MVKITSVSPQHAHEVLSPTPGSPANSETTSIIPLSLKLINIGADMLLTVHTYQNGCQANNLIPGYNSFRGINCAIANVSVMLTFAGLSSAFYSVIQGAGNILTGIAKKRHNSAKLAQGNRNVGGERYGYITNLTEWIDVLRSEGFELELNIDESQSSTNAAQHYVIDSSIVAVLNDPAQSLFKDAKKVKYGLCVLEDNN</sequence>
<reference evidence="2" key="1">
    <citation type="journal article" date="2021" name="Open Biol.">
        <title>Shared evolutionary footprints suggest mitochondrial oxidative damage underlies multiple complex I losses in fungi.</title>
        <authorList>
            <person name="Schikora-Tamarit M.A."/>
            <person name="Marcet-Houben M."/>
            <person name="Nosek J."/>
            <person name="Gabaldon T."/>
        </authorList>
    </citation>
    <scope>NUCLEOTIDE SEQUENCE</scope>
    <source>
        <strain evidence="2">CBS2887</strain>
    </source>
</reference>
<name>A0A9P8QCW4_WICPI</name>
<dbReference type="EMBL" id="JAEUBG010000928">
    <property type="protein sequence ID" value="KAH3687220.1"/>
    <property type="molecule type" value="Genomic_DNA"/>
</dbReference>
<organism evidence="2 3">
    <name type="scientific">Wickerhamomyces pijperi</name>
    <name type="common">Yeast</name>
    <name type="synonym">Pichia pijperi</name>
    <dbReference type="NCBI Taxonomy" id="599730"/>
    <lineage>
        <taxon>Eukaryota</taxon>
        <taxon>Fungi</taxon>
        <taxon>Dikarya</taxon>
        <taxon>Ascomycota</taxon>
        <taxon>Saccharomycotina</taxon>
        <taxon>Saccharomycetes</taxon>
        <taxon>Phaffomycetales</taxon>
        <taxon>Wickerhamomycetaceae</taxon>
        <taxon>Wickerhamomyces</taxon>
    </lineage>
</organism>
<dbReference type="Proteomes" id="UP000774326">
    <property type="component" value="Unassembled WGS sequence"/>
</dbReference>
<evidence type="ECO:0000313" key="3">
    <source>
        <dbReference type="Proteomes" id="UP000774326"/>
    </source>
</evidence>
<accession>A0A9P8QCW4</accession>
<dbReference type="AlphaFoldDB" id="A0A9P8QCW4"/>
<proteinExistence type="predicted"/>
<feature type="region of interest" description="Disordered" evidence="1">
    <location>
        <begin position="1"/>
        <end position="28"/>
    </location>
</feature>